<reference evidence="2 3" key="1">
    <citation type="submission" date="2015-09" db="EMBL/GenBank/DDBJ databases">
        <title>Genome announcement of multiple Pseudomonas syringae strains.</title>
        <authorList>
            <person name="Thakur S."/>
            <person name="Wang P.W."/>
            <person name="Gong Y."/>
            <person name="Weir B.S."/>
            <person name="Guttman D.S."/>
        </authorList>
    </citation>
    <scope>NUCLEOTIDE SEQUENCE [LARGE SCALE GENOMIC DNA]</scope>
    <source>
        <strain evidence="2 3">ICMP3882</strain>
    </source>
</reference>
<dbReference type="RefSeq" id="WP_004885493.1">
    <property type="nucleotide sequence ID" value="NZ_LJRF01000186.1"/>
</dbReference>
<protein>
    <recommendedName>
        <fullName evidence="4">Metal-dependent hydrolase</fullName>
    </recommendedName>
</protein>
<proteinExistence type="predicted"/>
<gene>
    <name evidence="2" type="ORF">ALO47_03646</name>
</gene>
<keyword evidence="1" id="KW-0812">Transmembrane</keyword>
<evidence type="ECO:0000313" key="3">
    <source>
        <dbReference type="Proteomes" id="UP000050554"/>
    </source>
</evidence>
<organism evidence="2 3">
    <name type="scientific">Pseudomonas syringae pv. ribicola</name>
    <dbReference type="NCBI Taxonomy" id="55398"/>
    <lineage>
        <taxon>Bacteria</taxon>
        <taxon>Pseudomonadati</taxon>
        <taxon>Pseudomonadota</taxon>
        <taxon>Gammaproteobacteria</taxon>
        <taxon>Pseudomonadales</taxon>
        <taxon>Pseudomonadaceae</taxon>
        <taxon>Pseudomonas</taxon>
    </lineage>
</organism>
<dbReference type="PATRIC" id="fig|55398.3.peg.4564"/>
<dbReference type="AlphaFoldDB" id="A0A0P9Y5L1"/>
<dbReference type="Proteomes" id="UP000050554">
    <property type="component" value="Unassembled WGS sequence"/>
</dbReference>
<dbReference type="InterPro" id="IPR016516">
    <property type="entry name" value="UCP07580"/>
</dbReference>
<dbReference type="Pfam" id="PF10118">
    <property type="entry name" value="Metal_hydrol"/>
    <property type="match status" value="1"/>
</dbReference>
<dbReference type="PIRSF" id="PIRSF007580">
    <property type="entry name" value="UCP07580"/>
    <property type="match status" value="1"/>
</dbReference>
<dbReference type="PANTHER" id="PTHR39456:SF1">
    <property type="entry name" value="METAL-DEPENDENT HYDROLASE"/>
    <property type="match status" value="1"/>
</dbReference>
<feature type="transmembrane region" description="Helical" evidence="1">
    <location>
        <begin position="242"/>
        <end position="263"/>
    </location>
</feature>
<dbReference type="PANTHER" id="PTHR39456">
    <property type="entry name" value="METAL-DEPENDENT HYDROLASE"/>
    <property type="match status" value="1"/>
</dbReference>
<evidence type="ECO:0000256" key="1">
    <source>
        <dbReference type="SAM" id="Phobius"/>
    </source>
</evidence>
<accession>A0A0P9Y5L1</accession>
<keyword evidence="1" id="KW-0472">Membrane</keyword>
<dbReference type="EMBL" id="LJRF01000186">
    <property type="protein sequence ID" value="KPY43543.1"/>
    <property type="molecule type" value="Genomic_DNA"/>
</dbReference>
<name>A0A0P9Y5L1_PSESI</name>
<sequence>MSIFKRLLSKRSAAQINAVEIPHRSVRFMLDESIPRHWHHRRPHITRFFDGLSLMFPVGERVFIESVMHYRPLIQRNPTLLKAVDGFVYQEATHIREHRAYNLWLKAQGAPVEQLESLLQRRIERNDWLPAPIRLALTACLEHLTSIISDQVLRNPGVLAGADPVMARLWRWHAIEETEHKAVAFDVMCVVETNRLRGYLRRCALMFIVAASFLFDLTHFTYILVRSDRQHHNWREWLRLQWWLFVNPGLLTRIVPAALLWFVPGFHPDRLDSRDVLEDARRAFDESFVPAAQAEH</sequence>
<keyword evidence="1" id="KW-1133">Transmembrane helix</keyword>
<feature type="transmembrane region" description="Helical" evidence="1">
    <location>
        <begin position="203"/>
        <end position="222"/>
    </location>
</feature>
<evidence type="ECO:0008006" key="4">
    <source>
        <dbReference type="Google" id="ProtNLM"/>
    </source>
</evidence>
<evidence type="ECO:0000313" key="2">
    <source>
        <dbReference type="EMBL" id="KPY43543.1"/>
    </source>
</evidence>
<comment type="caution">
    <text evidence="2">The sequence shown here is derived from an EMBL/GenBank/DDBJ whole genome shotgun (WGS) entry which is preliminary data.</text>
</comment>